<dbReference type="GO" id="GO:0016787">
    <property type="term" value="F:hydrolase activity"/>
    <property type="evidence" value="ECO:0007669"/>
    <property type="project" value="UniProtKB-KW"/>
</dbReference>
<dbReference type="PROSITE" id="PS51749">
    <property type="entry name" value="HNH_CAS9"/>
    <property type="match status" value="1"/>
</dbReference>
<comment type="cofactor">
    <cofactor evidence="1 12">
        <name>Mg(2+)</name>
        <dbReference type="ChEBI" id="CHEBI:18420"/>
    </cofactor>
</comment>
<feature type="binding site" evidence="12">
    <location>
        <position position="749"/>
    </location>
    <ligand>
        <name>Mg(2+)</name>
        <dbReference type="ChEBI" id="CHEBI:18420"/>
        <label>1</label>
    </ligand>
</feature>
<dbReference type="Pfam" id="PF16593">
    <property type="entry name" value="Cas9-BH"/>
    <property type="match status" value="1"/>
</dbReference>
<evidence type="ECO:0000256" key="11">
    <source>
        <dbReference type="ARBA" id="ARBA00046380"/>
    </source>
</evidence>
<evidence type="ECO:0000256" key="5">
    <source>
        <dbReference type="ARBA" id="ARBA00022801"/>
    </source>
</evidence>
<feature type="binding site" evidence="12">
    <location>
        <position position="9"/>
    </location>
    <ligand>
        <name>Mg(2+)</name>
        <dbReference type="ChEBI" id="CHEBI:18420"/>
        <label>1</label>
    </ligand>
</feature>
<sequence length="1367" mass="159552">MKDYYLGLDMGSSSVGWALSDERYNLLRAKGKDLWGVRLFDEAKTAAERRTFRSQRRRLERSKWRLSLLTSLFEEEISKIDDKFFDRLKDSKFFIDDKSDQQPNTLFNDVNFTDKEYHKRYPSIYHLRNALFNQNDKFDIRLIFLALSHIVKKRGHFLFDGDKAGFGEDIDVILDELKAYLQDAFHTKLEFTSEFKSIMLDKNLRKKQKEEELKNSIKISSDTINSKDGKSILIKLFLGYEANLKPFFLEYKVEKDNEYKINFSKEDYEEKLLDMTSKFEETTYFIEIAKKIHDYFLLEEIMLGFKNISASKVSIYQKHKNDLKTLKNIVKNQINNSYNAIFKDIGLDNYPAYVSCWNSKKHKEKQKGCTKDKFYAFLKTKLKNINNAKEILDSIDNDDFLPRLVDKNSIIPHQIHLAELIKIIDNQSQYYPFLKEIKDKIISIFKFRIPFYVGPLNNFHKDKGGNAWIEKLKDERIFPWNFNDVVDLNKSAANFIEKMINECSYLKGEKVLAKNSLLYTKYSVLNLINKLKINGTAVSVETKQKIYNELLLKQKNIKKTAIKKFLINNSIIDKNDEISGIDDSLTSNLAVFIDFEKISNRLRYDQKEDIIKSISLFGYDNAMLKKQIITIAPDLSEDELEKLSKLRYSGFGRLSKRLLTSIKHNGKSIIEMLWDTNDNLMELLSDRYTFIEQINKHNDGFKEDINLNFQNVDTLYVSPSVKRQIWQAFKVINELISVMGREPKKIFVEMAREEGEKKRTQARKDKVLELYKSIKNNEISTFLTNFKDIKTKLEGESNLNSKKLYLYYLQLGVDIYTGEKIPFEKLFDQNIYDIDHVIPRSLKKDDSFDNLVLTSKTNNAKKTDEFPVSSEIQSKMQTFWKVLKDKDLMSEIKYTNLTRKTHLSDDELGDFIARQLVETRQSTKALTQILKNVYANSDIVYVKAGIVSEFRQQFDMLKIRELNDFHHANDAYLNIVIGNVYNIKFTKNPRNYVKEYYKKGEHYNLKIEKMLEKDIARGGNFGWDKKHSIETVQKTMKKQSPLITYRTFENKGEFFNQQPSKASANLLALKSSDKRLLDTVRYGGYKGTQYAHMFLVEHFNGKIIKEIMGVPIYLSKEIKDDKAKLLEYCNDVLKLKNPKILFSKIPYNSLIVYNGYPILLRGLTGVRGAAQLKLDQTSTQVVKNIVKLYDWLSQKQKELSDLSKKIEFFQENNKKDEVKAAMLEADNILFILNDRFKNTKIGKDIMNDNHLNNLYDTFINKLENSIYKNKPGGKQDVLMKEKRDLFLSFSMSKKCITLYKIIKIFGSCDQGVDFSDIAEKISKSGGIGGKNLGKNTFDLVFKENSTYTLVQSSVTGLYAKKTDLHKL</sequence>
<feature type="active site" description="For RuvC-like nuclease domain" evidence="12">
    <location>
        <position position="9"/>
    </location>
</feature>
<dbReference type="InterPro" id="IPR055228">
    <property type="entry name" value="Cas9_RuvC"/>
</dbReference>
<evidence type="ECO:0000313" key="16">
    <source>
        <dbReference type="Proteomes" id="UP000069632"/>
    </source>
</evidence>
<evidence type="ECO:0000256" key="7">
    <source>
        <dbReference type="ARBA" id="ARBA00022884"/>
    </source>
</evidence>
<dbReference type="EMBL" id="FIZP01000001">
    <property type="protein sequence ID" value="CZE46252.1"/>
    <property type="molecule type" value="Genomic_DNA"/>
</dbReference>
<dbReference type="GO" id="GO:0003723">
    <property type="term" value="F:RNA binding"/>
    <property type="evidence" value="ECO:0007669"/>
    <property type="project" value="UniProtKB-UniRule"/>
</dbReference>
<evidence type="ECO:0000256" key="6">
    <source>
        <dbReference type="ARBA" id="ARBA00022842"/>
    </source>
</evidence>
<evidence type="ECO:0000256" key="3">
    <source>
        <dbReference type="ARBA" id="ARBA00022723"/>
    </source>
</evidence>
<evidence type="ECO:0000256" key="4">
    <source>
        <dbReference type="ARBA" id="ARBA00022759"/>
    </source>
</evidence>
<feature type="binding site" evidence="12">
    <location>
        <position position="9"/>
    </location>
    <ligand>
        <name>Mg(2+)</name>
        <dbReference type="ChEBI" id="CHEBI:18420"/>
        <label>2</label>
    </ligand>
</feature>
<feature type="domain" description="HNH Cas9-type" evidence="14">
    <location>
        <begin position="760"/>
        <end position="916"/>
    </location>
</feature>
<evidence type="ECO:0000313" key="15">
    <source>
        <dbReference type="EMBL" id="CZE46252.1"/>
    </source>
</evidence>
<dbReference type="Pfam" id="PF13395">
    <property type="entry name" value="HNH_4"/>
    <property type="match status" value="1"/>
</dbReference>
<dbReference type="Pfam" id="PF22702">
    <property type="entry name" value="Cas9_RuvC"/>
    <property type="match status" value="1"/>
</dbReference>
<dbReference type="EC" id="3.1.-.-" evidence="12"/>
<dbReference type="InterPro" id="IPR032240">
    <property type="entry name" value="Cas9_REC"/>
</dbReference>
<dbReference type="Pfam" id="PF16595">
    <property type="entry name" value="Cas9_PI"/>
    <property type="match status" value="1"/>
</dbReference>
<keyword evidence="10" id="KW-0464">Manganese</keyword>
<keyword evidence="13" id="KW-0175">Coiled coil</keyword>
<evidence type="ECO:0000256" key="1">
    <source>
        <dbReference type="ARBA" id="ARBA00001946"/>
    </source>
</evidence>
<keyword evidence="16" id="KW-1185">Reference proteome</keyword>
<comment type="subunit">
    <text evidence="11 12">Monomer. Binds crRNA and tracrRNA.</text>
</comment>
<comment type="function">
    <text evidence="12">CRISPR (clustered regularly interspaced short palindromic repeat) is an adaptive immune system that provides protection against mobile genetic elements (viruses, transposable elements and conjugative plasmids). CRISPR clusters contain spacers, sequences complementary to antecedent mobile elements, and target invading nucleic acids. CRISPR clusters are transcribed and processed into CRISPR RNA (crRNA). In type II CRISPR systems correct processing of pre-crRNA requires a trans-encoded small RNA (tracrRNA), endogenous ribonuclease 3 (rnc) and this protein. The tracrRNA serves as a guide for ribonuclease 3-aided processing of pre-crRNA. Subsequently Cas9/crRNA/tracrRNA endonucleolytically cleaves linear or circular dsDNA target complementary to the spacer; Cas9 is inactive in the absence of the 2 guide RNAs (gRNA). Cas9 recognizes the protospacer adjacent motif (PAM) in the CRISPR repeat sequences to help distinguish self versus nonself, as targets within the bacterial CRISPR locus do not have PAMs. PAM recognition is also required for catalytic activity.</text>
</comment>
<feature type="active site" description="Proton acceptor for HNH nuclease domain" evidence="12">
    <location>
        <position position="836"/>
    </location>
</feature>
<keyword evidence="6 12" id="KW-0460">Magnesium</keyword>
<dbReference type="NCBIfam" id="TIGR01865">
    <property type="entry name" value="cas_Csn1"/>
    <property type="match status" value="1"/>
</dbReference>
<organism evidence="15 16">
    <name type="scientific">Campylobacter geochelonis</name>
    <dbReference type="NCBI Taxonomy" id="1780362"/>
    <lineage>
        <taxon>Bacteria</taxon>
        <taxon>Pseudomonadati</taxon>
        <taxon>Campylobacterota</taxon>
        <taxon>Epsilonproteobacteria</taxon>
        <taxon>Campylobacterales</taxon>
        <taxon>Campylobacteraceae</taxon>
        <taxon>Campylobacter</taxon>
    </lineage>
</organism>
<evidence type="ECO:0000256" key="2">
    <source>
        <dbReference type="ARBA" id="ARBA00022722"/>
    </source>
</evidence>
<dbReference type="InterPro" id="IPR033114">
    <property type="entry name" value="HNH_CAS9"/>
</dbReference>
<accession>A0A128ECZ8</accession>
<evidence type="ECO:0000256" key="13">
    <source>
        <dbReference type="SAM" id="Coils"/>
    </source>
</evidence>
<feature type="binding site" evidence="12">
    <location>
        <position position="753"/>
    </location>
    <ligand>
        <name>Mg(2+)</name>
        <dbReference type="ChEBI" id="CHEBI:18420"/>
        <label>2</label>
    </ligand>
</feature>
<evidence type="ECO:0000259" key="14">
    <source>
        <dbReference type="PROSITE" id="PS51749"/>
    </source>
</evidence>
<dbReference type="InterPro" id="IPR003615">
    <property type="entry name" value="HNH_nuc"/>
</dbReference>
<dbReference type="InterPro" id="IPR032239">
    <property type="entry name" value="Cas9-BH"/>
</dbReference>
<comment type="domain">
    <text evidence="12">Has 2 endonuclease domains. The discontinuous RuvC-like domain cleaves the target DNA noncomplementary to crRNA while the HNH nuclease domain cleaves the target DNA complementary to crRNA.</text>
</comment>
<keyword evidence="7 12" id="KW-0694">RNA-binding</keyword>
<dbReference type="OrthoDB" id="9777169at2"/>
<dbReference type="GO" id="GO:0051607">
    <property type="term" value="P:defense response to virus"/>
    <property type="evidence" value="ECO:0007669"/>
    <property type="project" value="UniProtKB-UniRule"/>
</dbReference>
<dbReference type="HAMAP" id="MF_01480">
    <property type="entry name" value="Cas9"/>
    <property type="match status" value="1"/>
</dbReference>
<keyword evidence="2 12" id="KW-0540">Nuclease</keyword>
<protein>
    <recommendedName>
        <fullName evidence="12">CRISPR-associated endonuclease Cas9</fullName>
        <ecNumber evidence="12">3.1.-.-</ecNumber>
    </recommendedName>
</protein>
<keyword evidence="3 12" id="KW-0479">Metal-binding</keyword>
<evidence type="ECO:0000256" key="12">
    <source>
        <dbReference type="HAMAP-Rule" id="MF_01480"/>
    </source>
</evidence>
<keyword evidence="8 12" id="KW-0051">Antiviral defense</keyword>
<reference evidence="15 16" key="1">
    <citation type="submission" date="2016-02" db="EMBL/GenBank/DDBJ databases">
        <authorList>
            <consortium name="Pathogen Informatics"/>
        </authorList>
    </citation>
    <scope>NUCLEOTIDE SEQUENCE [LARGE SCALE GENOMIC DNA]</scope>
    <source>
        <strain evidence="15 16">RC20</strain>
    </source>
</reference>
<keyword evidence="5 12" id="KW-0378">Hydrolase</keyword>
<keyword evidence="9 12" id="KW-0238">DNA-binding</keyword>
<proteinExistence type="inferred from homology"/>
<comment type="similarity">
    <text evidence="12">Belongs to the CRISPR-associated Cas9 family.</text>
</comment>
<dbReference type="Gene3D" id="1.10.30.50">
    <property type="match status" value="1"/>
</dbReference>
<evidence type="ECO:0000256" key="9">
    <source>
        <dbReference type="ARBA" id="ARBA00023125"/>
    </source>
</evidence>
<feature type="binding site" evidence="12">
    <location>
        <position position="967"/>
    </location>
    <ligand>
        <name>Mg(2+)</name>
        <dbReference type="ChEBI" id="CHEBI:18420"/>
        <label>2</label>
    </ligand>
</feature>
<dbReference type="RefSeq" id="WP_075539923.1">
    <property type="nucleotide sequence ID" value="NZ_CP053844.1"/>
</dbReference>
<dbReference type="Proteomes" id="UP000069632">
    <property type="component" value="Unassembled WGS sequence"/>
</dbReference>
<dbReference type="Pfam" id="PF16592">
    <property type="entry name" value="Cas9_REC"/>
    <property type="match status" value="1"/>
</dbReference>
<dbReference type="GO" id="GO:0003677">
    <property type="term" value="F:DNA binding"/>
    <property type="evidence" value="ECO:0007669"/>
    <property type="project" value="UniProtKB-UniRule"/>
</dbReference>
<evidence type="ECO:0000256" key="10">
    <source>
        <dbReference type="ARBA" id="ARBA00023211"/>
    </source>
</evidence>
<dbReference type="InterPro" id="IPR032237">
    <property type="entry name" value="Cas9_PI"/>
</dbReference>
<gene>
    <name evidence="12" type="primary">cas9</name>
    <name evidence="15" type="ORF">ERS672216_00274</name>
</gene>
<feature type="coiled-coil region" evidence="13">
    <location>
        <begin position="1192"/>
        <end position="1219"/>
    </location>
</feature>
<keyword evidence="4 12" id="KW-0255">Endonuclease</keyword>
<dbReference type="GO" id="GO:0004519">
    <property type="term" value="F:endonuclease activity"/>
    <property type="evidence" value="ECO:0007669"/>
    <property type="project" value="UniProtKB-UniRule"/>
</dbReference>
<name>A0A128ECZ8_9BACT</name>
<dbReference type="InterPro" id="IPR028629">
    <property type="entry name" value="Cas9"/>
</dbReference>
<evidence type="ECO:0000256" key="8">
    <source>
        <dbReference type="ARBA" id="ARBA00023118"/>
    </source>
</evidence>
<dbReference type="GO" id="GO:0043571">
    <property type="term" value="P:maintenance of CRISPR repeat elements"/>
    <property type="evidence" value="ECO:0007669"/>
    <property type="project" value="UniProtKB-UniRule"/>
</dbReference>
<dbReference type="GO" id="GO:0046872">
    <property type="term" value="F:metal ion binding"/>
    <property type="evidence" value="ECO:0007669"/>
    <property type="project" value="UniProtKB-UniRule"/>
</dbReference>
<feature type="binding site" evidence="12">
    <location>
        <position position="753"/>
    </location>
    <ligand>
        <name>Mg(2+)</name>
        <dbReference type="ChEBI" id="CHEBI:18420"/>
        <label>1</label>
    </ligand>
</feature>